<keyword evidence="3" id="KW-1185">Reference proteome</keyword>
<dbReference type="OrthoDB" id="53at10379"/>
<dbReference type="GeneID" id="10192239"/>
<dbReference type="Pfam" id="PF05734">
    <property type="entry name" value="DUF832"/>
    <property type="match status" value="1"/>
</dbReference>
<dbReference type="Proteomes" id="UP000164320">
    <property type="component" value="Genome"/>
</dbReference>
<dbReference type="Proteomes" id="UP000134313">
    <property type="component" value="Segment"/>
</dbReference>
<dbReference type="KEGG" id="vg:10192239"/>
<organism evidence="1 3">
    <name type="scientific">Cricetid gammaherpesvirus 2</name>
    <dbReference type="NCBI Taxonomy" id="1605972"/>
    <lineage>
        <taxon>Viruses</taxon>
        <taxon>Duplodnaviria</taxon>
        <taxon>Heunggongvirae</taxon>
        <taxon>Peploviricota</taxon>
        <taxon>Herviviricetes</taxon>
        <taxon>Herpesvirales</taxon>
        <taxon>Orthoherpesviridae</taxon>
        <taxon>Gammaherpesvirinae</taxon>
        <taxon>Rhadinovirus</taxon>
        <taxon>Rhadinovirus cricetidgamma2</taxon>
    </lineage>
</organism>
<evidence type="ECO:0000313" key="2">
    <source>
        <dbReference type="EMBL" id="ADW24471.1"/>
    </source>
</evidence>
<dbReference type="EMBL" id="HQ698924">
    <property type="protein sequence ID" value="ADW24471.1"/>
    <property type="molecule type" value="Genomic_DNA"/>
</dbReference>
<gene>
    <name evidence="2" type="ORF">RHVP-L.48</name>
    <name evidence="1" type="ORF">RHVP.48</name>
</gene>
<evidence type="ECO:0000313" key="4">
    <source>
        <dbReference type="Proteomes" id="UP000164320"/>
    </source>
</evidence>
<evidence type="ECO:0000313" key="1">
    <source>
        <dbReference type="EMBL" id="ADW24389.1"/>
    </source>
</evidence>
<dbReference type="RefSeq" id="YP_004207884.1">
    <property type="nucleotide sequence ID" value="NC_015049.1"/>
</dbReference>
<reference evidence="3 4" key="1">
    <citation type="journal article" date="2011" name="J. Virol.">
        <title>Identification and sequencing of a novel rodent gammaherpesvirus that establishes acute and latent infection in laboratory mice.</title>
        <authorList>
            <person name="Loh J."/>
            <person name="Zhao G."/>
            <person name="Nelson C.A."/>
            <person name="Coder P."/>
            <person name="Droit L."/>
            <person name="Handley S.A."/>
            <person name="Johnson L.S."/>
            <person name="Vachharajani P."/>
            <person name="Guzman H."/>
            <person name="Tesh R.B."/>
            <person name="Wang D."/>
            <person name="Fremont D.H."/>
            <person name="Virgin H.W."/>
        </authorList>
    </citation>
    <scope>NUCLEOTIDE SEQUENCE [LARGE SCALE GENOMIC DNA]</scope>
</reference>
<sequence length="308" mass="35619">MHFSLSLTEKDHSLLENILSMHITEEKQDVKNYIMSVTRQFSTNPALTLVGLLCAKEKLLDPLETLKKCGLEEVLFLVLYLVKVLFKRNFAYETPISLQDVFSNTVTSLRNTIEYACCCEKCDRLLTKLLKITLQEPELLSPHAEVCTAYKWLKELKNKKCCQDISVSLFGVLEVMKHPDEFKDIDGNRAECAEEFAIYCSCLNLCWLYDTIISAALQNSWILQQAIGQRFRDYGLFGTLHPRTVLKWLVELPDSLNAKKILLDVDKICYDYAKFNYFSYFLKYDPSIKRLAASIIGQTHQWLDFDIC</sequence>
<accession>E9M5N1</accession>
<evidence type="ECO:0000313" key="3">
    <source>
        <dbReference type="Proteomes" id="UP000134313"/>
    </source>
</evidence>
<proteinExistence type="predicted"/>
<name>E9M5N1_9GAMA</name>
<dbReference type="InterPro" id="IPR008550">
    <property type="entry name" value="Herpesvirus_BRRF2-like"/>
</dbReference>
<protein>
    <submittedName>
        <fullName evidence="1">Uncharacterized protein</fullName>
    </submittedName>
</protein>
<dbReference type="EMBL" id="HQ221963">
    <property type="protein sequence ID" value="ADW24389.1"/>
    <property type="molecule type" value="Genomic_DNA"/>
</dbReference>